<dbReference type="Gramene" id="rna-AYBTSS11_LOCUS23070">
    <property type="protein sequence ID" value="CAJ1971072.1"/>
    <property type="gene ID" value="gene-AYBTSS11_LOCUS23070"/>
</dbReference>
<organism evidence="9 10">
    <name type="scientific">Sphenostylis stenocarpa</name>
    <dbReference type="NCBI Taxonomy" id="92480"/>
    <lineage>
        <taxon>Eukaryota</taxon>
        <taxon>Viridiplantae</taxon>
        <taxon>Streptophyta</taxon>
        <taxon>Embryophyta</taxon>
        <taxon>Tracheophyta</taxon>
        <taxon>Spermatophyta</taxon>
        <taxon>Magnoliopsida</taxon>
        <taxon>eudicotyledons</taxon>
        <taxon>Gunneridae</taxon>
        <taxon>Pentapetalae</taxon>
        <taxon>rosids</taxon>
        <taxon>fabids</taxon>
        <taxon>Fabales</taxon>
        <taxon>Fabaceae</taxon>
        <taxon>Papilionoideae</taxon>
        <taxon>50 kb inversion clade</taxon>
        <taxon>NPAAA clade</taxon>
        <taxon>indigoferoid/millettioid clade</taxon>
        <taxon>Phaseoleae</taxon>
        <taxon>Sphenostylis</taxon>
    </lineage>
</organism>
<keyword evidence="4" id="KW-0029">Amino-acid transport</keyword>
<feature type="transmembrane region" description="Helical" evidence="7">
    <location>
        <begin position="63"/>
        <end position="89"/>
    </location>
</feature>
<dbReference type="AlphaFoldDB" id="A0AA86TKA4"/>
<comment type="subcellular location">
    <subcellularLocation>
        <location evidence="1">Membrane</location>
        <topology evidence="1">Multi-pass membrane protein</topology>
    </subcellularLocation>
</comment>
<evidence type="ECO:0000256" key="2">
    <source>
        <dbReference type="ARBA" id="ARBA00022448"/>
    </source>
</evidence>
<evidence type="ECO:0000313" key="10">
    <source>
        <dbReference type="Proteomes" id="UP001189624"/>
    </source>
</evidence>
<protein>
    <recommendedName>
        <fullName evidence="8">Amino acid transporter transmembrane domain-containing protein</fullName>
    </recommendedName>
</protein>
<dbReference type="Pfam" id="PF01490">
    <property type="entry name" value="Aa_trans"/>
    <property type="match status" value="1"/>
</dbReference>
<dbReference type="EMBL" id="OY731405">
    <property type="protein sequence ID" value="CAJ1971072.1"/>
    <property type="molecule type" value="Genomic_DNA"/>
</dbReference>
<keyword evidence="2" id="KW-0813">Transport</keyword>
<evidence type="ECO:0000256" key="7">
    <source>
        <dbReference type="SAM" id="Phobius"/>
    </source>
</evidence>
<dbReference type="GO" id="GO:0031090">
    <property type="term" value="C:organelle membrane"/>
    <property type="evidence" value="ECO:0007669"/>
    <property type="project" value="UniProtKB-ARBA"/>
</dbReference>
<evidence type="ECO:0000256" key="5">
    <source>
        <dbReference type="ARBA" id="ARBA00022989"/>
    </source>
</evidence>
<keyword evidence="6 7" id="KW-0472">Membrane</keyword>
<evidence type="ECO:0000256" key="6">
    <source>
        <dbReference type="ARBA" id="ARBA00023136"/>
    </source>
</evidence>
<evidence type="ECO:0000259" key="8">
    <source>
        <dbReference type="Pfam" id="PF01490"/>
    </source>
</evidence>
<dbReference type="Proteomes" id="UP001189624">
    <property type="component" value="Chromosome 8"/>
</dbReference>
<evidence type="ECO:0000313" key="9">
    <source>
        <dbReference type="EMBL" id="CAJ1971072.1"/>
    </source>
</evidence>
<name>A0AA86TKA4_9FABA</name>
<keyword evidence="3 7" id="KW-0812">Transmembrane</keyword>
<dbReference type="PANTHER" id="PTHR22950:SF289">
    <property type="entry name" value="AMINO ACID TRANSPORTER AVT6C-LIKE"/>
    <property type="match status" value="1"/>
</dbReference>
<dbReference type="InterPro" id="IPR013057">
    <property type="entry name" value="AA_transpt_TM"/>
</dbReference>
<proteinExistence type="predicted"/>
<dbReference type="GO" id="GO:0015179">
    <property type="term" value="F:L-amino acid transmembrane transporter activity"/>
    <property type="evidence" value="ECO:0007669"/>
    <property type="project" value="TreeGrafter"/>
</dbReference>
<evidence type="ECO:0000256" key="1">
    <source>
        <dbReference type="ARBA" id="ARBA00004141"/>
    </source>
</evidence>
<evidence type="ECO:0000256" key="3">
    <source>
        <dbReference type="ARBA" id="ARBA00022692"/>
    </source>
</evidence>
<keyword evidence="10" id="KW-1185">Reference proteome</keyword>
<gene>
    <name evidence="9" type="ORF">AYBTSS11_LOCUS23070</name>
</gene>
<feature type="transmembrane region" description="Helical" evidence="7">
    <location>
        <begin position="136"/>
        <end position="156"/>
    </location>
</feature>
<evidence type="ECO:0000256" key="4">
    <source>
        <dbReference type="ARBA" id="ARBA00022970"/>
    </source>
</evidence>
<feature type="transmembrane region" description="Helical" evidence="7">
    <location>
        <begin position="38"/>
        <end position="57"/>
    </location>
</feature>
<reference evidence="9" key="1">
    <citation type="submission" date="2023-10" db="EMBL/GenBank/DDBJ databases">
        <authorList>
            <person name="Domelevo Entfellner J.-B."/>
        </authorList>
    </citation>
    <scope>NUCLEOTIDE SEQUENCE</scope>
</reference>
<accession>A0AA86TKA4</accession>
<sequence>MKIPSPSNITEALEPLLSPDCEQSAEDRSAPNGSISGAVFNISTTMIGAGIMSVPATMKVLGIIPGFLVIVLVALITDVTVEFMLRYTISGKSTTYAGMMGESFGSVGSLAVKICVLITNFGILIIYLIILGNFLILLFEFLSMHIIVINFFFGTLR</sequence>
<feature type="domain" description="Amino acid transporter transmembrane" evidence="8">
    <location>
        <begin position="33"/>
        <end position="145"/>
    </location>
</feature>
<keyword evidence="5 7" id="KW-1133">Transmembrane helix</keyword>
<dbReference type="PANTHER" id="PTHR22950">
    <property type="entry name" value="AMINO ACID TRANSPORTER"/>
    <property type="match status" value="1"/>
</dbReference>
<feature type="transmembrane region" description="Helical" evidence="7">
    <location>
        <begin position="110"/>
        <end position="130"/>
    </location>
</feature>